<keyword evidence="2" id="KW-0488">Methylation</keyword>
<dbReference type="NCBIfam" id="TIGR02532">
    <property type="entry name" value="IV_pilin_GFxxxE"/>
    <property type="match status" value="1"/>
</dbReference>
<sequence length="186" mass="19601">MNAIAPETCTRDEMGFTLVELLIVIAIIGILTAIAVPAFLGQREKAKVRAVEAGARAAVADLQGYLDSYVAGDPFLFINNKAGEQKCVEASNATATGKTCQAIYNQAKIGSTGPYPHGMISLLTVFITHHSNKGDKSPFTGGQLFVSTHTTEGEIFLTPTGNSSISITAYATDTTSPIFSQIVTAK</sequence>
<keyword evidence="3 6" id="KW-0812">Transmembrane</keyword>
<keyword evidence="5 6" id="KW-0472">Membrane</keyword>
<dbReference type="Gene3D" id="3.30.700.10">
    <property type="entry name" value="Glycoprotein, Type 4 Pilin"/>
    <property type="match status" value="1"/>
</dbReference>
<dbReference type="GO" id="GO:0016020">
    <property type="term" value="C:membrane"/>
    <property type="evidence" value="ECO:0007669"/>
    <property type="project" value="UniProtKB-SubCell"/>
</dbReference>
<dbReference type="InterPro" id="IPR012902">
    <property type="entry name" value="N_methyl_site"/>
</dbReference>
<evidence type="ECO:0000313" key="7">
    <source>
        <dbReference type="EMBL" id="KJU82378.1"/>
    </source>
</evidence>
<evidence type="ECO:0000256" key="5">
    <source>
        <dbReference type="ARBA" id="ARBA00023136"/>
    </source>
</evidence>
<dbReference type="SUPFAM" id="SSF54523">
    <property type="entry name" value="Pili subunits"/>
    <property type="match status" value="1"/>
</dbReference>
<evidence type="ECO:0000256" key="1">
    <source>
        <dbReference type="ARBA" id="ARBA00004167"/>
    </source>
</evidence>
<dbReference type="PANTHER" id="PTHR30093">
    <property type="entry name" value="GENERAL SECRETION PATHWAY PROTEIN G"/>
    <property type="match status" value="1"/>
</dbReference>
<evidence type="ECO:0000313" key="8">
    <source>
        <dbReference type="Proteomes" id="UP000033423"/>
    </source>
</evidence>
<evidence type="ECO:0000256" key="6">
    <source>
        <dbReference type="SAM" id="Phobius"/>
    </source>
</evidence>
<dbReference type="Pfam" id="PF07963">
    <property type="entry name" value="N_methyl"/>
    <property type="match status" value="1"/>
</dbReference>
<protein>
    <submittedName>
        <fullName evidence="7">Fimbrial protein</fullName>
    </submittedName>
</protein>
<organism evidence="7 8">
    <name type="scientific">Candidatus Magnetobacterium bavaricum</name>
    <dbReference type="NCBI Taxonomy" id="29290"/>
    <lineage>
        <taxon>Bacteria</taxon>
        <taxon>Pseudomonadati</taxon>
        <taxon>Nitrospirota</taxon>
        <taxon>Thermodesulfovibrionia</taxon>
        <taxon>Thermodesulfovibrionales</taxon>
        <taxon>Candidatus Magnetobacteriaceae</taxon>
        <taxon>Candidatus Magnetobacterium</taxon>
    </lineage>
</organism>
<accession>A0A0F3GNY1</accession>
<dbReference type="AlphaFoldDB" id="A0A0F3GNY1"/>
<proteinExistence type="predicted"/>
<feature type="transmembrane region" description="Helical" evidence="6">
    <location>
        <begin position="21"/>
        <end position="40"/>
    </location>
</feature>
<dbReference type="InterPro" id="IPR045584">
    <property type="entry name" value="Pilin-like"/>
</dbReference>
<evidence type="ECO:0000256" key="4">
    <source>
        <dbReference type="ARBA" id="ARBA00022989"/>
    </source>
</evidence>
<keyword evidence="4 6" id="KW-1133">Transmembrane helix</keyword>
<evidence type="ECO:0000256" key="2">
    <source>
        <dbReference type="ARBA" id="ARBA00022481"/>
    </source>
</evidence>
<evidence type="ECO:0000256" key="3">
    <source>
        <dbReference type="ARBA" id="ARBA00022692"/>
    </source>
</evidence>
<dbReference type="Proteomes" id="UP000033423">
    <property type="component" value="Unassembled WGS sequence"/>
</dbReference>
<reference evidence="7 8" key="1">
    <citation type="submission" date="2015-02" db="EMBL/GenBank/DDBJ databases">
        <title>Single-cell genomics of uncultivated deep-branching MTB reveals a conserved set of magnetosome genes.</title>
        <authorList>
            <person name="Kolinko S."/>
            <person name="Richter M."/>
            <person name="Glockner F.O."/>
            <person name="Brachmann A."/>
            <person name="Schuler D."/>
        </authorList>
    </citation>
    <scope>NUCLEOTIDE SEQUENCE [LARGE SCALE GENOMIC DNA]</scope>
    <source>
        <strain evidence="7">TM-1</strain>
    </source>
</reference>
<dbReference type="PANTHER" id="PTHR30093:SF44">
    <property type="entry name" value="TYPE II SECRETION SYSTEM CORE PROTEIN G"/>
    <property type="match status" value="1"/>
</dbReference>
<comment type="caution">
    <text evidence="7">The sequence shown here is derived from an EMBL/GenBank/DDBJ whole genome shotgun (WGS) entry which is preliminary data.</text>
</comment>
<gene>
    <name evidence="7" type="ORF">MBAV_005427</name>
</gene>
<name>A0A0F3GNY1_9BACT</name>
<comment type="subcellular location">
    <subcellularLocation>
        <location evidence="1">Membrane</location>
        <topology evidence="1">Single-pass membrane protein</topology>
    </subcellularLocation>
</comment>
<dbReference type="EMBL" id="LACI01002340">
    <property type="protein sequence ID" value="KJU82378.1"/>
    <property type="molecule type" value="Genomic_DNA"/>
</dbReference>
<keyword evidence="8" id="KW-1185">Reference proteome</keyword>